<dbReference type="PIRSF" id="PIRSF036761">
    <property type="entry name" value="GDH_Mll4104"/>
    <property type="match status" value="1"/>
</dbReference>
<dbReference type="Pfam" id="PF21073">
    <property type="entry name" value="GDH_HM1"/>
    <property type="match status" value="1"/>
</dbReference>
<dbReference type="InterPro" id="IPR007780">
    <property type="entry name" value="NAD_Glu_DH_bac"/>
</dbReference>
<dbReference type="InterPro" id="IPR046346">
    <property type="entry name" value="Aminoacid_DH-like_N_sf"/>
</dbReference>
<dbReference type="InterPro" id="IPR048381">
    <property type="entry name" value="GDH_C"/>
</dbReference>
<dbReference type="InterPro" id="IPR028971">
    <property type="entry name" value="NAD-GDH_cat"/>
</dbReference>
<gene>
    <name evidence="7" type="ordered locus">CAP2UW1_1097</name>
</gene>
<dbReference type="OrthoDB" id="9758052at2"/>
<proteinExistence type="predicted"/>
<evidence type="ECO:0000313" key="7">
    <source>
        <dbReference type="EMBL" id="ACV34431.1"/>
    </source>
</evidence>
<dbReference type="InterPro" id="IPR049056">
    <property type="entry name" value="NAD_Glu_DH_HM3"/>
</dbReference>
<protein>
    <submittedName>
        <fullName evidence="7">NAD-glutamate dehydrogenase</fullName>
    </submittedName>
</protein>
<dbReference type="SUPFAM" id="SSF53223">
    <property type="entry name" value="Aminoacid dehydrogenase-like, N-terminal domain"/>
    <property type="match status" value="1"/>
</dbReference>
<dbReference type="InterPro" id="IPR049062">
    <property type="entry name" value="NAD_Glu_DH_ACT2"/>
</dbReference>
<feature type="domain" description="NAD-glutamate dehydrogenase N-terminal ACT1" evidence="4">
    <location>
        <begin position="30"/>
        <end position="170"/>
    </location>
</feature>
<dbReference type="GO" id="GO:0006538">
    <property type="term" value="P:L-glutamate catabolic process"/>
    <property type="evidence" value="ECO:0007669"/>
    <property type="project" value="InterPro"/>
</dbReference>
<feature type="domain" description="NAD-specific glutamate dehydrogenase C-terminal" evidence="3">
    <location>
        <begin position="1249"/>
        <end position="1550"/>
    </location>
</feature>
<dbReference type="Pfam" id="PF21076">
    <property type="entry name" value="GDH_ACT2"/>
    <property type="match status" value="1"/>
</dbReference>
<feature type="domain" description="NAD-glutamate dehydrogenase catalytic" evidence="2">
    <location>
        <begin position="709"/>
        <end position="1203"/>
    </location>
</feature>
<dbReference type="Pfam" id="PF05088">
    <property type="entry name" value="Bac_GDH_CD"/>
    <property type="match status" value="1"/>
</dbReference>
<dbReference type="InterPro" id="IPR036291">
    <property type="entry name" value="NAD(P)-bd_dom_sf"/>
</dbReference>
<dbReference type="STRING" id="522306.CAP2UW1_1097"/>
<dbReference type="EMBL" id="CP001715">
    <property type="protein sequence ID" value="ACV34431.1"/>
    <property type="molecule type" value="Genomic_DNA"/>
</dbReference>
<reference evidence="7" key="2">
    <citation type="submission" date="2009-09" db="EMBL/GenBank/DDBJ databases">
        <title>Complete sequence of chromosome of Candidatus Accumulibacter phosphatis clade IIA str. UW-1.</title>
        <authorList>
            <consortium name="US DOE Joint Genome Institute"/>
            <person name="Martin H.G."/>
            <person name="Ivanova N."/>
            <person name="Kunin V."/>
            <person name="Warnecke F."/>
            <person name="Barry K."/>
            <person name="He S."/>
            <person name="Salamov A."/>
            <person name="Szeto E."/>
            <person name="Dalin E."/>
            <person name="Pangilinan J.L."/>
            <person name="Lapidus A."/>
            <person name="Lowry S."/>
            <person name="Kyrpides N.C."/>
            <person name="McMahon K.D."/>
            <person name="Hugenholtz P."/>
        </authorList>
    </citation>
    <scope>NUCLEOTIDE SEQUENCE [LARGE SCALE GENOMIC DNA]</scope>
    <source>
        <strain evidence="7">UW-1</strain>
    </source>
</reference>
<dbReference type="GO" id="GO:0004352">
    <property type="term" value="F:glutamate dehydrogenase (NAD+) activity"/>
    <property type="evidence" value="ECO:0007669"/>
    <property type="project" value="InterPro"/>
</dbReference>
<dbReference type="PANTHER" id="PTHR43403:SF1">
    <property type="entry name" value="NAD-SPECIFIC GLUTAMATE DEHYDROGENASE"/>
    <property type="match status" value="1"/>
</dbReference>
<feature type="domain" description="NAD-glutamate dehydrogenase ACT2" evidence="5">
    <location>
        <begin position="394"/>
        <end position="482"/>
    </location>
</feature>
<sequence length="1555" mass="170116">MVSESAQNLRRNLREISEHQNLSLPLREYLESYFADVELSDASDASPEELLGAALQHFRLGELRQPGQAGVALYTPDFDRHGWHSPHTVIDVVTDDMPFLVDSITMVVYRHGLVIHRLVHPLLGAERDGDGKLQRALPRGAAGSRPESWIHIEIDRVGDGELIDGLRHEIAAVLGDVRAAVDDGATMQQRMHEGHAELMTAPVAESDEAAAYLQWIAANNLVFLGYADYRAAPGESTLARVPGNSLGILRDADHPGFGRCLAGIPGAVAELAKDPLPLILVKADARATVHRAAYLDFIGVKRYDASGNIVGLRAFVGLYTAHVYHVTATEIPLLRRKIAAVREAIGFLPRSHRDKTLINVLETYPRDELIEIDREDLMRIARGIVSVYERERVRIFLRNDAWGRYVSAIVYMPRDRFDTSVRERISALLDDTLAAERVDFFIMLGEARLARLHFIARTPVGSRYRYDAEAIERQVARIVRGWADELKQNLVGHFGEERGNALLRRYSLELPLSYQERVTPASAVSDLERLEAAEGSGRVEVKLSATQADDGSHQHLKLFRRGRPRPLSAILPILENMGLTVLSEQPFSLPKSDLHIADFAVLLPDPAALDEDATRQSFVALLENLLREQAENDGFNRLVLLAGLDGRQISILRAYSRYLRQAGLPFSQAYVERCLATHFAITRRLMALFEARFSPAHDDALAKALVDELNMALLQVANPDDDRILSALQTVIEATLRTNVYQAGSDGQSKRYLSFKFSSRDIPFLPAPAPLYEIFVYSERVEGVHLRGARVARGGLRWSDRMEDFRTEVLGLVKAQMVKNAVIVPLGSKGGFVCKRLPSAADREAFQAEGIACYSTFIRGLLDLTDNLIDGRIQPPSGVRRRDGDDPYLVVAADKGTATFSDIANGIAIEYGFWLGDAFASGGSVGYDHKKMGITARGAWEAVKRHFRELGLDTQTQAFSVVGIGDMSGDVFGNGLLLSSQIRLLAAFDHRHLFLDPSPDPERSFAERQRLFLLPRSSWADYDATLISEGGAIWSRSAKSIPLSPEVRAWLGTEATQMTPPELIKTILQAPVDLLYNGGIGTYVKASGQSHQEANDRANDILRVDASQLRARVVGEGGNLGLTQRGRIEFAQNGGRIFTDAIDNSAGVDCSDHEVNIKILLAGLVGRGDMTGKQRDALLASMTDEVGRLVLIDNYQQTQAIALEAAAGAALIDVHGRLIRSLEARGALHRGIEFLPDDKGLAERAQQKRGLTAPEIAVLLAYAKIALKEAILASSLPDSEDVHDLLVNYFPAALVAHCRELLPAHPLKRDIITTQLVNRLVNRMGTTFVMQVADETGAAPAQVAGAWYAASSVLDGEALWCEIESLDLIVDASRQMELMAGLRAMTLAATRLLLTQHLAGATIGRLLADYRPAVGAAIDRIRCGQTGAQAITALIEERSAIVAAFDLVNLARVCGKPLNVVADALGNLAAQIDLDWLGGAVNHLPAGNRWQARARAQLTSDLSALRQHLLGQVLAGSLPATGAAHAVLDEIKSNEPQDLAMLSAGLAEIRRLLAS</sequence>
<dbReference type="KEGG" id="app:CAP2UW1_1097"/>
<dbReference type="eggNOG" id="COG2902">
    <property type="taxonomic scope" value="Bacteria"/>
</dbReference>
<dbReference type="HOGENOM" id="CLU_003404_1_1_4"/>
<feature type="domain" description="NAD-glutamate dehydrogenase ACT3" evidence="6">
    <location>
        <begin position="540"/>
        <end position="613"/>
    </location>
</feature>
<dbReference type="InterPro" id="IPR024727">
    <property type="entry name" value="NAD_Glu_DH_N_ACT1"/>
</dbReference>
<dbReference type="Pfam" id="PF21079">
    <property type="entry name" value="GDH_HM2"/>
    <property type="match status" value="1"/>
</dbReference>
<dbReference type="SUPFAM" id="SSF51735">
    <property type="entry name" value="NAD(P)-binding Rossmann-fold domains"/>
    <property type="match status" value="1"/>
</dbReference>
<name>C7RQT3_ACCRE</name>
<dbReference type="Pfam" id="PF21074">
    <property type="entry name" value="GDH_C"/>
    <property type="match status" value="1"/>
</dbReference>
<evidence type="ECO:0000259" key="3">
    <source>
        <dbReference type="Pfam" id="PF21074"/>
    </source>
</evidence>
<evidence type="ECO:0000256" key="1">
    <source>
        <dbReference type="ARBA" id="ARBA00023002"/>
    </source>
</evidence>
<accession>C7RQT3</accession>
<dbReference type="Gene3D" id="3.40.50.720">
    <property type="entry name" value="NAD(P)-binding Rossmann-like Domain"/>
    <property type="match status" value="1"/>
</dbReference>
<evidence type="ECO:0000259" key="6">
    <source>
        <dbReference type="Pfam" id="PF21077"/>
    </source>
</evidence>
<dbReference type="Pfam" id="PF21075">
    <property type="entry name" value="GDH_ACT1"/>
    <property type="match status" value="1"/>
</dbReference>
<organism evidence="7">
    <name type="scientific">Accumulibacter regalis</name>
    <dbReference type="NCBI Taxonomy" id="522306"/>
    <lineage>
        <taxon>Bacteria</taxon>
        <taxon>Pseudomonadati</taxon>
        <taxon>Pseudomonadota</taxon>
        <taxon>Betaproteobacteria</taxon>
        <taxon>Candidatus Accumulibacter</taxon>
    </lineage>
</organism>
<reference evidence="7" key="1">
    <citation type="submission" date="2009-08" db="EMBL/GenBank/DDBJ databases">
        <authorList>
            <consortium name="US DOE Joint Genome Institute"/>
            <person name="Lucas S."/>
            <person name="Copeland A."/>
            <person name="Lapidus A."/>
            <person name="Glavina del Rio T."/>
            <person name="Dalin E."/>
            <person name="Tice H."/>
            <person name="Bruce D."/>
            <person name="Barry K."/>
            <person name="Pitluck S."/>
            <person name="Lowry S."/>
            <person name="Larimer F."/>
            <person name="Land M."/>
            <person name="Hauser L."/>
            <person name="Kyrpides N."/>
            <person name="Ivanova N."/>
            <person name="McMahon K.D."/>
            <person name="Hugenholtz P."/>
        </authorList>
    </citation>
    <scope>NUCLEOTIDE SEQUENCE</scope>
    <source>
        <strain evidence="7">UW-1</strain>
    </source>
</reference>
<dbReference type="InterPro" id="IPR049064">
    <property type="entry name" value="NAD_Glu_DH_ACT3"/>
</dbReference>
<evidence type="ECO:0000259" key="5">
    <source>
        <dbReference type="Pfam" id="PF21076"/>
    </source>
</evidence>
<dbReference type="PANTHER" id="PTHR43403">
    <property type="entry name" value="NAD-SPECIFIC GLUTAMATE DEHYDROGENASE"/>
    <property type="match status" value="1"/>
</dbReference>
<evidence type="ECO:0000259" key="2">
    <source>
        <dbReference type="Pfam" id="PF05088"/>
    </source>
</evidence>
<dbReference type="InterPro" id="IPR049058">
    <property type="entry name" value="NAD_Glu_DH_HM2"/>
</dbReference>
<dbReference type="Pfam" id="PF21077">
    <property type="entry name" value="GDH_ACT3"/>
    <property type="match status" value="1"/>
</dbReference>
<dbReference type="InterPro" id="IPR049059">
    <property type="entry name" value="NAD_Glu_DH_HM1"/>
</dbReference>
<dbReference type="Pfam" id="PF21078">
    <property type="entry name" value="GDH_HM3"/>
    <property type="match status" value="1"/>
</dbReference>
<evidence type="ECO:0000259" key="4">
    <source>
        <dbReference type="Pfam" id="PF21075"/>
    </source>
</evidence>
<dbReference type="GO" id="GO:0004069">
    <property type="term" value="F:L-aspartate:2-oxoglutarate aminotransferase activity"/>
    <property type="evidence" value="ECO:0007669"/>
    <property type="project" value="InterPro"/>
</dbReference>
<keyword evidence="1" id="KW-0560">Oxidoreductase</keyword>